<proteinExistence type="predicted"/>
<evidence type="ECO:0000313" key="1">
    <source>
        <dbReference type="EMBL" id="MFB8753767.1"/>
    </source>
</evidence>
<keyword evidence="2" id="KW-1185">Reference proteome</keyword>
<comment type="caution">
    <text evidence="1">The sequence shown here is derived from an EMBL/GenBank/DDBJ whole genome shotgun (WGS) entry which is preliminary data.</text>
</comment>
<dbReference type="EMBL" id="JAYMRR010000030">
    <property type="protein sequence ID" value="MFB8753767.1"/>
    <property type="molecule type" value="Genomic_DNA"/>
</dbReference>
<gene>
    <name evidence="1" type="ORF">VSS30_33655</name>
</gene>
<dbReference type="RefSeq" id="WP_376720140.1">
    <property type="nucleotide sequence ID" value="NZ_JAYMRR010000030.1"/>
</dbReference>
<protein>
    <recommendedName>
        <fullName evidence="3">DNA-binding protein</fullName>
    </recommendedName>
</protein>
<organism evidence="1 2">
    <name type="scientific">Streptomyces parvulus</name>
    <dbReference type="NCBI Taxonomy" id="146923"/>
    <lineage>
        <taxon>Bacteria</taxon>
        <taxon>Bacillati</taxon>
        <taxon>Actinomycetota</taxon>
        <taxon>Actinomycetes</taxon>
        <taxon>Kitasatosporales</taxon>
        <taxon>Streptomycetaceae</taxon>
        <taxon>Streptomyces</taxon>
    </lineage>
</organism>
<reference evidence="1 2" key="1">
    <citation type="submission" date="2024-01" db="EMBL/GenBank/DDBJ databases">
        <title>Genome mining of biosynthetic gene clusters to explore secondary metabolites of Streptomyces sp.</title>
        <authorList>
            <person name="Baig A."/>
            <person name="Ajitkumar Shintre N."/>
            <person name="Kumar H."/>
            <person name="Anbarasu A."/>
            <person name="Ramaiah S."/>
        </authorList>
    </citation>
    <scope>NUCLEOTIDE SEQUENCE [LARGE SCALE GENOMIC DNA]</scope>
    <source>
        <strain evidence="1 2">A03</strain>
    </source>
</reference>
<evidence type="ECO:0008006" key="3">
    <source>
        <dbReference type="Google" id="ProtNLM"/>
    </source>
</evidence>
<sequence>MRDVFTIIAERVLNECGDDPICTHVGNIQACTVRSHPTYQALRGKARLGRSKSVASMRLWESIGTLARESEPEEREKWLTIMLDLLTPNFGGWSRELAQQWQYDLSDIRSAMVEGALDAWFSAGNGAPATKLLETMKARAYGRARSLVEAGRSETSSGSADEFISNIAHEKNSTLHAASIVDTGTVHDPDADERIRGERFGSLLQRMGAMSYAAALYQKIRSGCRSEADAPTITPAQVGRSWVDGKNLHYRPSDLMPQYTSFGKAAKTLGVSESQATKMAKNGALPVSMVWIGNSRAVSLNSLMHVVGFPDSLVHPDDVENGASHIGEK</sequence>
<accession>A0ABV5DML1</accession>
<evidence type="ECO:0000313" key="2">
    <source>
        <dbReference type="Proteomes" id="UP001585018"/>
    </source>
</evidence>
<dbReference type="Proteomes" id="UP001585018">
    <property type="component" value="Unassembled WGS sequence"/>
</dbReference>
<name>A0ABV5DML1_9ACTN</name>